<sequence>MQLNENPFNAILSRLEVLSSRLEELHLKVRNPPERNYTVDEVSKILHLSAQTVRPKIHDGIIEADINTKPFLVPHSSIYDENNQLKKIKYKRKA</sequence>
<reference evidence="1 2" key="1">
    <citation type="submission" date="2018-09" db="EMBL/GenBank/DDBJ databases">
        <authorList>
            <consortium name="Pathogen Informatics"/>
        </authorList>
    </citation>
    <scope>NUCLEOTIDE SEQUENCE [LARGE SCALE GENOMIC DNA]</scope>
    <source>
        <strain evidence="1 2">OH-22767</strain>
    </source>
</reference>
<organism evidence="1 2">
    <name type="scientific">Candidatus Ornithobacterium hominis</name>
    <dbReference type="NCBI Taxonomy" id="2497989"/>
    <lineage>
        <taxon>Bacteria</taxon>
        <taxon>Pseudomonadati</taxon>
        <taxon>Bacteroidota</taxon>
        <taxon>Flavobacteriia</taxon>
        <taxon>Flavobacteriales</taxon>
        <taxon>Weeksellaceae</taxon>
        <taxon>Ornithobacterium</taxon>
    </lineage>
</organism>
<proteinExistence type="predicted"/>
<dbReference type="RefSeq" id="WP_119059902.1">
    <property type="nucleotide sequence ID" value="NZ_UNSC01000012.1"/>
</dbReference>
<dbReference type="OrthoDB" id="9949193at2"/>
<keyword evidence="2" id="KW-1185">Reference proteome</keyword>
<evidence type="ECO:0000313" key="2">
    <source>
        <dbReference type="Proteomes" id="UP000262142"/>
    </source>
</evidence>
<protein>
    <submittedName>
        <fullName evidence="1">Uncharacterized protein</fullName>
    </submittedName>
</protein>
<dbReference type="PROSITE" id="PS01088">
    <property type="entry name" value="CAP_1"/>
    <property type="match status" value="1"/>
</dbReference>
<gene>
    <name evidence="1" type="ORF">SAMEA104719789_01767</name>
</gene>
<dbReference type="EMBL" id="UNSC01000012">
    <property type="protein sequence ID" value="SZD74341.1"/>
    <property type="molecule type" value="Genomic_DNA"/>
</dbReference>
<dbReference type="Proteomes" id="UP000262142">
    <property type="component" value="Unassembled WGS sequence"/>
</dbReference>
<dbReference type="AlphaFoldDB" id="A0A383U5E2"/>
<evidence type="ECO:0000313" key="1">
    <source>
        <dbReference type="EMBL" id="SZD74341.1"/>
    </source>
</evidence>
<accession>A0A383U5E2</accession>
<dbReference type="InterPro" id="IPR018106">
    <property type="entry name" value="CAP_CS_N"/>
</dbReference>
<name>A0A383U5E2_9FLAO</name>